<proteinExistence type="predicted"/>
<dbReference type="PANTHER" id="PTHR28653:SF1">
    <property type="entry name" value="ATPASE SWSAP1"/>
    <property type="match status" value="1"/>
</dbReference>
<dbReference type="PANTHER" id="PTHR28653">
    <property type="match status" value="1"/>
</dbReference>
<dbReference type="GO" id="GO:0003697">
    <property type="term" value="F:single-stranded DNA binding"/>
    <property type="evidence" value="ECO:0007669"/>
    <property type="project" value="TreeGrafter"/>
</dbReference>
<organism evidence="1 2">
    <name type="scientific">Cephus cinctus</name>
    <name type="common">Wheat stem sawfly</name>
    <dbReference type="NCBI Taxonomy" id="211228"/>
    <lineage>
        <taxon>Eukaryota</taxon>
        <taxon>Metazoa</taxon>
        <taxon>Ecdysozoa</taxon>
        <taxon>Arthropoda</taxon>
        <taxon>Hexapoda</taxon>
        <taxon>Insecta</taxon>
        <taxon>Pterygota</taxon>
        <taxon>Neoptera</taxon>
        <taxon>Endopterygota</taxon>
        <taxon>Hymenoptera</taxon>
        <taxon>Cephoidea</taxon>
        <taxon>Cephidae</taxon>
        <taxon>Cephus</taxon>
    </lineage>
</organism>
<dbReference type="GO" id="GO:0097196">
    <property type="term" value="C:Shu complex"/>
    <property type="evidence" value="ECO:0007669"/>
    <property type="project" value="TreeGrafter"/>
</dbReference>
<sequence length="209" mass="23989">MENTVKTTLLCGPLELTKSFIFEAAMHWAEEGRRVIYITPTPLESLPSTYHDRNPPIAAAFKLIRFMYLSNYENLVEQLAELHTFTSLPSVLLIDNLDHYVEDDSIREQKDFHAARTCAFILDSMNACCRILKTEVHVCATVFASARRSAAYNIYFGNIWHLERCDEDKSILVKKAEGGCETRSKSYKYSKFEDGTIILKEILCKKMND</sequence>
<dbReference type="RefSeq" id="XP_015604377.1">
    <property type="nucleotide sequence ID" value="XM_015748891.2"/>
</dbReference>
<evidence type="ECO:0000313" key="2">
    <source>
        <dbReference type="RefSeq" id="XP_015604377.1"/>
    </source>
</evidence>
<dbReference type="Proteomes" id="UP000694920">
    <property type="component" value="Unplaced"/>
</dbReference>
<accession>A0AAJ7C8J2</accession>
<keyword evidence="1" id="KW-1185">Reference proteome</keyword>
<protein>
    <submittedName>
        <fullName evidence="2">Uncharacterized protein LOC107272097 isoform X1</fullName>
    </submittedName>
</protein>
<name>A0AAJ7C8J2_CEPCN</name>
<dbReference type="GO" id="GO:0000724">
    <property type="term" value="P:double-strand break repair via homologous recombination"/>
    <property type="evidence" value="ECO:0007669"/>
    <property type="project" value="TreeGrafter"/>
</dbReference>
<dbReference type="AlphaFoldDB" id="A0AAJ7C8J2"/>
<gene>
    <name evidence="2" type="primary">LOC107272097</name>
</gene>
<evidence type="ECO:0000313" key="1">
    <source>
        <dbReference type="Proteomes" id="UP000694920"/>
    </source>
</evidence>
<dbReference type="KEGG" id="ccin:107272097"/>
<reference evidence="2" key="1">
    <citation type="submission" date="2025-08" db="UniProtKB">
        <authorList>
            <consortium name="RefSeq"/>
        </authorList>
    </citation>
    <scope>IDENTIFICATION</scope>
</reference>
<dbReference type="GeneID" id="107272097"/>